<comment type="caution">
    <text evidence="1">The sequence shown here is derived from an EMBL/GenBank/DDBJ whole genome shotgun (WGS) entry which is preliminary data.</text>
</comment>
<organism evidence="1 2">
    <name type="scientific">Dulcicalothrix desertica PCC 7102</name>
    <dbReference type="NCBI Taxonomy" id="232991"/>
    <lineage>
        <taxon>Bacteria</taxon>
        <taxon>Bacillati</taxon>
        <taxon>Cyanobacteriota</taxon>
        <taxon>Cyanophyceae</taxon>
        <taxon>Nostocales</taxon>
        <taxon>Calotrichaceae</taxon>
        <taxon>Dulcicalothrix</taxon>
    </lineage>
</organism>
<dbReference type="EMBL" id="RSCL01000008">
    <property type="protein sequence ID" value="RUT05648.1"/>
    <property type="molecule type" value="Genomic_DNA"/>
</dbReference>
<evidence type="ECO:0000313" key="2">
    <source>
        <dbReference type="Proteomes" id="UP000271624"/>
    </source>
</evidence>
<dbReference type="Proteomes" id="UP000271624">
    <property type="component" value="Unassembled WGS sequence"/>
</dbReference>
<sequence>MLWGKGKQSEKQWRDVLGILKAQFDSLEYSYLINWAEYLAIAESLSEAFIEAGI</sequence>
<reference evidence="1" key="1">
    <citation type="submission" date="2018-12" db="EMBL/GenBank/DDBJ databases">
        <authorList>
            <person name="Will S."/>
            <person name="Neumann-Schaal M."/>
            <person name="Henke P."/>
        </authorList>
    </citation>
    <scope>NUCLEOTIDE SEQUENCE</scope>
    <source>
        <strain evidence="1">PCC 7102</strain>
    </source>
</reference>
<dbReference type="OrthoDB" id="482054at2"/>
<dbReference type="RefSeq" id="WP_158632842.1">
    <property type="nucleotide sequence ID" value="NZ_RSCL01000008.1"/>
</dbReference>
<protein>
    <submittedName>
        <fullName evidence="1">Uncharacterized protein</fullName>
    </submittedName>
</protein>
<accession>A0A433VHS5</accession>
<evidence type="ECO:0000313" key="1">
    <source>
        <dbReference type="EMBL" id="RUT05648.1"/>
    </source>
</evidence>
<keyword evidence="2" id="KW-1185">Reference proteome</keyword>
<dbReference type="AlphaFoldDB" id="A0A433VHS5"/>
<reference evidence="1" key="2">
    <citation type="journal article" date="2019" name="Genome Biol. Evol.">
        <title>Day and night: Metabolic profiles and evolutionary relationships of six axenic non-marine cyanobacteria.</title>
        <authorList>
            <person name="Will S.E."/>
            <person name="Henke P."/>
            <person name="Boedeker C."/>
            <person name="Huang S."/>
            <person name="Brinkmann H."/>
            <person name="Rohde M."/>
            <person name="Jarek M."/>
            <person name="Friedl T."/>
            <person name="Seufert S."/>
            <person name="Schumacher M."/>
            <person name="Overmann J."/>
            <person name="Neumann-Schaal M."/>
            <person name="Petersen J."/>
        </authorList>
    </citation>
    <scope>NUCLEOTIDE SEQUENCE [LARGE SCALE GENOMIC DNA]</scope>
    <source>
        <strain evidence="1">PCC 7102</strain>
    </source>
</reference>
<name>A0A433VHS5_9CYAN</name>
<proteinExistence type="predicted"/>
<gene>
    <name evidence="1" type="ORF">DSM106972_036550</name>
</gene>